<comment type="caution">
    <text evidence="2">The sequence shown here is derived from an EMBL/GenBank/DDBJ whole genome shotgun (WGS) entry which is preliminary data.</text>
</comment>
<feature type="transmembrane region" description="Helical" evidence="1">
    <location>
        <begin position="67"/>
        <end position="87"/>
    </location>
</feature>
<feature type="transmembrane region" description="Helical" evidence="1">
    <location>
        <begin position="25"/>
        <end position="47"/>
    </location>
</feature>
<keyword evidence="1" id="KW-0812">Transmembrane</keyword>
<feature type="transmembrane region" description="Helical" evidence="1">
    <location>
        <begin position="121"/>
        <end position="142"/>
    </location>
</feature>
<keyword evidence="1" id="KW-0472">Membrane</keyword>
<evidence type="ECO:0000256" key="1">
    <source>
        <dbReference type="SAM" id="Phobius"/>
    </source>
</evidence>
<dbReference type="AlphaFoldDB" id="A0A918XPL2"/>
<proteinExistence type="predicted"/>
<keyword evidence="1" id="KW-1133">Transmembrane helix</keyword>
<dbReference type="Proteomes" id="UP000630353">
    <property type="component" value="Unassembled WGS sequence"/>
</dbReference>
<protein>
    <submittedName>
        <fullName evidence="2">Uncharacterized protein</fullName>
    </submittedName>
</protein>
<accession>A0A918XPL2</accession>
<feature type="transmembrane region" description="Helical" evidence="1">
    <location>
        <begin position="94"/>
        <end position="115"/>
    </location>
</feature>
<evidence type="ECO:0000313" key="2">
    <source>
        <dbReference type="EMBL" id="GHD43668.1"/>
    </source>
</evidence>
<reference evidence="2" key="1">
    <citation type="journal article" date="2014" name="Int. J. Syst. Evol. Microbiol.">
        <title>Complete genome sequence of Corynebacterium casei LMG S-19264T (=DSM 44701T), isolated from a smear-ripened cheese.</title>
        <authorList>
            <consortium name="US DOE Joint Genome Institute (JGI-PGF)"/>
            <person name="Walter F."/>
            <person name="Albersmeier A."/>
            <person name="Kalinowski J."/>
            <person name="Ruckert C."/>
        </authorList>
    </citation>
    <scope>NUCLEOTIDE SEQUENCE</scope>
    <source>
        <strain evidence="2">KCTC 42651</strain>
    </source>
</reference>
<name>A0A918XPL2_9PROT</name>
<organism evidence="2 3">
    <name type="scientific">Thalassobaculum fulvum</name>
    <dbReference type="NCBI Taxonomy" id="1633335"/>
    <lineage>
        <taxon>Bacteria</taxon>
        <taxon>Pseudomonadati</taxon>
        <taxon>Pseudomonadota</taxon>
        <taxon>Alphaproteobacteria</taxon>
        <taxon>Rhodospirillales</taxon>
        <taxon>Thalassobaculaceae</taxon>
        <taxon>Thalassobaculum</taxon>
    </lineage>
</organism>
<sequence length="158" mass="16054">MSMFDHPEKALLPEKALRPEKMLRAVLCLNAGSSLLIGGAMAVAAGPLAELCLTGQGPYGGLAGADWIRAVGLALLPFAGLVFWIAARPAARPGLVRAVCAMDWSWVLGSALLLVLGWSAFTWTGAVLVDLMAVAVAGYAVLQARLLAAAGGGATAAG</sequence>
<dbReference type="EMBL" id="BMZS01000002">
    <property type="protein sequence ID" value="GHD43668.1"/>
    <property type="molecule type" value="Genomic_DNA"/>
</dbReference>
<evidence type="ECO:0000313" key="3">
    <source>
        <dbReference type="Proteomes" id="UP000630353"/>
    </source>
</evidence>
<reference evidence="2" key="2">
    <citation type="submission" date="2020-09" db="EMBL/GenBank/DDBJ databases">
        <authorList>
            <person name="Sun Q."/>
            <person name="Kim S."/>
        </authorList>
    </citation>
    <scope>NUCLEOTIDE SEQUENCE</scope>
    <source>
        <strain evidence="2">KCTC 42651</strain>
    </source>
</reference>
<dbReference type="RefSeq" id="WP_189987843.1">
    <property type="nucleotide sequence ID" value="NZ_BMZS01000002.1"/>
</dbReference>
<keyword evidence="3" id="KW-1185">Reference proteome</keyword>
<gene>
    <name evidence="2" type="ORF">GCM10017083_10110</name>
</gene>